<feature type="compositionally biased region" description="Basic residues" evidence="1">
    <location>
        <begin position="39"/>
        <end position="51"/>
    </location>
</feature>
<comment type="caution">
    <text evidence="2">The sequence shown here is derived from an EMBL/GenBank/DDBJ whole genome shotgun (WGS) entry which is preliminary data.</text>
</comment>
<dbReference type="EMBL" id="LAZR01013258">
    <property type="protein sequence ID" value="KKM22797.1"/>
    <property type="molecule type" value="Genomic_DNA"/>
</dbReference>
<proteinExistence type="predicted"/>
<name>A0A0F9I5I4_9ZZZZ</name>
<reference evidence="2" key="1">
    <citation type="journal article" date="2015" name="Nature">
        <title>Complex archaea that bridge the gap between prokaryotes and eukaryotes.</title>
        <authorList>
            <person name="Spang A."/>
            <person name="Saw J.H."/>
            <person name="Jorgensen S.L."/>
            <person name="Zaremba-Niedzwiedzka K."/>
            <person name="Martijn J."/>
            <person name="Lind A.E."/>
            <person name="van Eijk R."/>
            <person name="Schleper C."/>
            <person name="Guy L."/>
            <person name="Ettema T.J."/>
        </authorList>
    </citation>
    <scope>NUCLEOTIDE SEQUENCE</scope>
</reference>
<gene>
    <name evidence="2" type="ORF">LCGC14_1621610</name>
</gene>
<protein>
    <submittedName>
        <fullName evidence="2">Uncharacterized protein</fullName>
    </submittedName>
</protein>
<sequence>MIRKRGKKHVLLSRSGRVLGAHPSKRAAQAQESAINISKARKAGHRIPKGR</sequence>
<evidence type="ECO:0000313" key="2">
    <source>
        <dbReference type="EMBL" id="KKM22797.1"/>
    </source>
</evidence>
<organism evidence="2">
    <name type="scientific">marine sediment metagenome</name>
    <dbReference type="NCBI Taxonomy" id="412755"/>
    <lineage>
        <taxon>unclassified sequences</taxon>
        <taxon>metagenomes</taxon>
        <taxon>ecological metagenomes</taxon>
    </lineage>
</organism>
<dbReference type="AlphaFoldDB" id="A0A0F9I5I4"/>
<accession>A0A0F9I5I4</accession>
<evidence type="ECO:0000256" key="1">
    <source>
        <dbReference type="SAM" id="MobiDB-lite"/>
    </source>
</evidence>
<feature type="region of interest" description="Disordered" evidence="1">
    <location>
        <begin position="15"/>
        <end position="51"/>
    </location>
</feature>
<feature type="non-terminal residue" evidence="2">
    <location>
        <position position="51"/>
    </location>
</feature>